<dbReference type="Pfam" id="PF10636">
    <property type="entry name" value="hemP"/>
    <property type="match status" value="1"/>
</dbReference>
<dbReference type="EMBL" id="JACJIB010000002">
    <property type="protein sequence ID" value="MBA8912382.1"/>
    <property type="molecule type" value="Genomic_DNA"/>
</dbReference>
<dbReference type="AlphaFoldDB" id="A0AA40S1F6"/>
<comment type="caution">
    <text evidence="1">The sequence shown here is derived from an EMBL/GenBank/DDBJ whole genome shotgun (WGS) entry which is preliminary data.</text>
</comment>
<name>A0AA40S1F6_9HYPH</name>
<proteinExistence type="predicted"/>
<accession>A0AA40S1F6</accession>
<protein>
    <submittedName>
        <fullName evidence="1">Hemin uptake protein HemP</fullName>
    </submittedName>
</protein>
<dbReference type="Gene3D" id="2.10.70.10">
    <property type="entry name" value="Complement Module, domain 1"/>
    <property type="match status" value="1"/>
</dbReference>
<dbReference type="RefSeq" id="WP_210279859.1">
    <property type="nucleotide sequence ID" value="NZ_BPRF01000012.1"/>
</dbReference>
<reference evidence="1 2" key="1">
    <citation type="submission" date="2020-08" db="EMBL/GenBank/DDBJ databases">
        <title>Genomic Encyclopedia of Type Strains, Phase IV (KMG-IV): sequencing the most valuable type-strain genomes for metagenomic binning, comparative biology and taxonomic classification.</title>
        <authorList>
            <person name="Goeker M."/>
        </authorList>
    </citation>
    <scope>NUCLEOTIDE SEQUENCE [LARGE SCALE GENOMIC DNA]</scope>
    <source>
        <strain evidence="1 2">DSM 11490</strain>
    </source>
</reference>
<sequence>MIASDVLMQGRRAVVIVHDGATYRLRVTSNNMLILMK</sequence>
<keyword evidence="2" id="KW-1185">Reference proteome</keyword>
<gene>
    <name evidence="1" type="ORF">HNR51_001450</name>
</gene>
<dbReference type="Proteomes" id="UP000543554">
    <property type="component" value="Unassembled WGS sequence"/>
</dbReference>
<evidence type="ECO:0000313" key="1">
    <source>
        <dbReference type="EMBL" id="MBA8912382.1"/>
    </source>
</evidence>
<dbReference type="InterPro" id="IPR019600">
    <property type="entry name" value="Hemin_uptake_protein_HemP"/>
</dbReference>
<organism evidence="1 2">
    <name type="scientific">Methylorubrum thiocyanatum</name>
    <dbReference type="NCBI Taxonomy" id="47958"/>
    <lineage>
        <taxon>Bacteria</taxon>
        <taxon>Pseudomonadati</taxon>
        <taxon>Pseudomonadota</taxon>
        <taxon>Alphaproteobacteria</taxon>
        <taxon>Hyphomicrobiales</taxon>
        <taxon>Methylobacteriaceae</taxon>
        <taxon>Methylorubrum</taxon>
    </lineage>
</organism>
<evidence type="ECO:0000313" key="2">
    <source>
        <dbReference type="Proteomes" id="UP000543554"/>
    </source>
</evidence>